<feature type="domain" description="Mur ligase C-terminal" evidence="19">
    <location>
        <begin position="288"/>
        <end position="405"/>
    </location>
</feature>
<dbReference type="InterPro" id="IPR004101">
    <property type="entry name" value="Mur_ligase_C"/>
</dbReference>
<evidence type="ECO:0000256" key="4">
    <source>
        <dbReference type="ARBA" id="ARBA00005150"/>
    </source>
</evidence>
<dbReference type="InterPro" id="IPR036565">
    <property type="entry name" value="Mur-like_cat_sf"/>
</dbReference>
<dbReference type="Pfam" id="PF08245">
    <property type="entry name" value="Mur_ligase_M"/>
    <property type="match status" value="1"/>
</dbReference>
<accession>A0A6L2ZM55</accession>
<dbReference type="GO" id="GO:0005524">
    <property type="term" value="F:ATP binding"/>
    <property type="evidence" value="ECO:0007669"/>
    <property type="project" value="UniProtKB-KW"/>
</dbReference>
<dbReference type="GO" id="GO:0046656">
    <property type="term" value="P:folic acid biosynthetic process"/>
    <property type="evidence" value="ECO:0007669"/>
    <property type="project" value="UniProtKB-KW"/>
</dbReference>
<evidence type="ECO:0000256" key="18">
    <source>
        <dbReference type="PIRNR" id="PIRNR001563"/>
    </source>
</evidence>
<evidence type="ECO:0000256" key="12">
    <source>
        <dbReference type="ARBA" id="ARBA00022842"/>
    </source>
</evidence>
<evidence type="ECO:0000256" key="5">
    <source>
        <dbReference type="ARBA" id="ARBA00008276"/>
    </source>
</evidence>
<comment type="function">
    <text evidence="2 18">Functions in two distinct reactions of the de novo folate biosynthetic pathway. Catalyzes the addition of a glutamate residue to dihydropteroate (7,8-dihydropteroate or H2Pte) to form dihydrofolate (7,8-dihydrofolate monoglutamate or H2Pte-Glu). Also catalyzes successive additions of L-glutamate to tetrahydrofolate or 10-formyltetrahydrofolate or 5,10-methylenetetrahydrofolate, leading to folylpolyglutamate derivatives.</text>
</comment>
<reference evidence="21 22" key="1">
    <citation type="submission" date="2020-06" db="EMBL/GenBank/DDBJ databases">
        <title>The genome sequence of Candidatus Regiella insecticola strain Tut.</title>
        <authorList>
            <person name="Nikoh N."/>
            <person name="Tsuchida T."/>
            <person name="Koga R."/>
            <person name="Oshima K."/>
            <person name="Hattori M."/>
            <person name="Fukatsu T."/>
        </authorList>
    </citation>
    <scope>NUCLEOTIDE SEQUENCE [LARGE SCALE GENOMIC DNA]</scope>
    <source>
        <strain evidence="21 22">Tut</strain>
    </source>
</reference>
<keyword evidence="13" id="KW-0289">Folate biosynthesis</keyword>
<comment type="caution">
    <text evidence="21">The sequence shown here is derived from an EMBL/GenBank/DDBJ whole genome shotgun (WGS) entry which is preliminary data.</text>
</comment>
<dbReference type="SUPFAM" id="SSF53623">
    <property type="entry name" value="MurD-like peptide ligases, catalytic domain"/>
    <property type="match status" value="1"/>
</dbReference>
<dbReference type="SUPFAM" id="SSF53244">
    <property type="entry name" value="MurD-like peptide ligases, peptide-binding domain"/>
    <property type="match status" value="1"/>
</dbReference>
<organism evidence="21 22">
    <name type="scientific">Candidatus Regiella insecticola</name>
    <dbReference type="NCBI Taxonomy" id="138073"/>
    <lineage>
        <taxon>Bacteria</taxon>
        <taxon>Pseudomonadati</taxon>
        <taxon>Pseudomonadota</taxon>
        <taxon>Gammaproteobacteria</taxon>
        <taxon>Enterobacterales</taxon>
        <taxon>Enterobacteriaceae</taxon>
        <taxon>aphid secondary symbionts</taxon>
        <taxon>Candidatus Regiella</taxon>
    </lineage>
</organism>
<feature type="domain" description="Mur ligase central" evidence="20">
    <location>
        <begin position="54"/>
        <end position="197"/>
    </location>
</feature>
<keyword evidence="8 18" id="KW-0436">Ligase</keyword>
<evidence type="ECO:0000259" key="20">
    <source>
        <dbReference type="Pfam" id="PF08245"/>
    </source>
</evidence>
<evidence type="ECO:0000256" key="7">
    <source>
        <dbReference type="ARBA" id="ARBA00019357"/>
    </source>
</evidence>
<dbReference type="PANTHER" id="PTHR11136:SF0">
    <property type="entry name" value="DIHYDROFOLATE SYNTHETASE-RELATED"/>
    <property type="match status" value="1"/>
</dbReference>
<dbReference type="Gene3D" id="3.40.1190.10">
    <property type="entry name" value="Mur-like, catalytic domain"/>
    <property type="match status" value="1"/>
</dbReference>
<gene>
    <name evidence="21" type="primary">folC</name>
    <name evidence="21" type="ORF">RINTU1_08250</name>
</gene>
<dbReference type="EMBL" id="BLXO01000001">
    <property type="protein sequence ID" value="GFN45589.1"/>
    <property type="molecule type" value="Genomic_DNA"/>
</dbReference>
<evidence type="ECO:0000256" key="11">
    <source>
        <dbReference type="ARBA" id="ARBA00022840"/>
    </source>
</evidence>
<evidence type="ECO:0000256" key="13">
    <source>
        <dbReference type="ARBA" id="ARBA00022909"/>
    </source>
</evidence>
<dbReference type="UniPathway" id="UPA00077">
    <property type="reaction ID" value="UER00157"/>
</dbReference>
<evidence type="ECO:0000256" key="1">
    <source>
        <dbReference type="ARBA" id="ARBA00001946"/>
    </source>
</evidence>
<evidence type="ECO:0000256" key="10">
    <source>
        <dbReference type="ARBA" id="ARBA00022741"/>
    </source>
</evidence>
<evidence type="ECO:0000256" key="17">
    <source>
        <dbReference type="ARBA" id="ARBA00049161"/>
    </source>
</evidence>
<proteinExistence type="inferred from homology"/>
<evidence type="ECO:0000256" key="6">
    <source>
        <dbReference type="ARBA" id="ARBA00011245"/>
    </source>
</evidence>
<dbReference type="NCBIfam" id="NF008101">
    <property type="entry name" value="PRK10846.1"/>
    <property type="match status" value="1"/>
</dbReference>
<dbReference type="PANTHER" id="PTHR11136">
    <property type="entry name" value="FOLYLPOLYGLUTAMATE SYNTHASE-RELATED"/>
    <property type="match status" value="1"/>
</dbReference>
<dbReference type="Gene3D" id="3.90.190.20">
    <property type="entry name" value="Mur ligase, C-terminal domain"/>
    <property type="match status" value="1"/>
</dbReference>
<evidence type="ECO:0000256" key="3">
    <source>
        <dbReference type="ARBA" id="ARBA00004799"/>
    </source>
</evidence>
<dbReference type="FunFam" id="3.40.1190.10:FF:000004">
    <property type="entry name" value="Dihydrofolate synthase/folylpolyglutamate synthase"/>
    <property type="match status" value="1"/>
</dbReference>
<dbReference type="InterPro" id="IPR001645">
    <property type="entry name" value="Folylpolyglutamate_synth"/>
</dbReference>
<evidence type="ECO:0000313" key="21">
    <source>
        <dbReference type="EMBL" id="GFN45589.1"/>
    </source>
</evidence>
<dbReference type="PIRSF" id="PIRSF001563">
    <property type="entry name" value="Folylpolyglu_synth"/>
    <property type="match status" value="1"/>
</dbReference>
<comment type="pathway">
    <text evidence="3">Cofactor biosynthesis; tetrahydrofolate biosynthesis; 7,8-dihydrofolate from 2-amino-4-hydroxy-6-hydroxymethyl-7,8-dihydropteridine diphosphate and 4-aminobenzoate: step 2/2.</text>
</comment>
<keyword evidence="9" id="KW-0479">Metal-binding</keyword>
<dbReference type="GO" id="GO:0046872">
    <property type="term" value="F:metal ion binding"/>
    <property type="evidence" value="ECO:0007669"/>
    <property type="project" value="UniProtKB-KW"/>
</dbReference>
<comment type="pathway">
    <text evidence="4">Cofactor biosynthesis; tetrahydrofolylpolyglutamate biosynthesis.</text>
</comment>
<dbReference type="GO" id="GO:0004326">
    <property type="term" value="F:tetrahydrofolylpolyglutamate synthase activity"/>
    <property type="evidence" value="ECO:0007669"/>
    <property type="project" value="UniProtKB-EC"/>
</dbReference>
<keyword evidence="11 18" id="KW-0067">ATP-binding</keyword>
<dbReference type="NCBIfam" id="TIGR01499">
    <property type="entry name" value="folC"/>
    <property type="match status" value="1"/>
</dbReference>
<dbReference type="InterPro" id="IPR018109">
    <property type="entry name" value="Folylpolyglutamate_synth_CS"/>
</dbReference>
<dbReference type="InterPro" id="IPR013221">
    <property type="entry name" value="Mur_ligase_cen"/>
</dbReference>
<comment type="similarity">
    <text evidence="5 18">Belongs to the folylpolyglutamate synthase family.</text>
</comment>
<dbReference type="GO" id="GO:0008841">
    <property type="term" value="F:dihydrofolate synthase activity"/>
    <property type="evidence" value="ECO:0007669"/>
    <property type="project" value="UniProtKB-EC"/>
</dbReference>
<dbReference type="FunFam" id="3.90.190.20:FF:000005">
    <property type="entry name" value="Dihydrofolate synthase/folylpolyglutamate synthase"/>
    <property type="match status" value="1"/>
</dbReference>
<evidence type="ECO:0000259" key="19">
    <source>
        <dbReference type="Pfam" id="PF02875"/>
    </source>
</evidence>
<dbReference type="InterPro" id="IPR036615">
    <property type="entry name" value="Mur_ligase_C_dom_sf"/>
</dbReference>
<protein>
    <recommendedName>
        <fullName evidence="7 18">Dihydrofolate synthase/folylpolyglutamate synthase</fullName>
    </recommendedName>
</protein>
<comment type="catalytic activity">
    <reaction evidence="17">
        <text>7,8-dihydropteroate + L-glutamate + ATP = 7,8-dihydrofolate + ADP + phosphate + H(+)</text>
        <dbReference type="Rhea" id="RHEA:23584"/>
        <dbReference type="ChEBI" id="CHEBI:15378"/>
        <dbReference type="ChEBI" id="CHEBI:17839"/>
        <dbReference type="ChEBI" id="CHEBI:29985"/>
        <dbReference type="ChEBI" id="CHEBI:30616"/>
        <dbReference type="ChEBI" id="CHEBI:43474"/>
        <dbReference type="ChEBI" id="CHEBI:57451"/>
        <dbReference type="ChEBI" id="CHEBI:456216"/>
        <dbReference type="EC" id="6.3.2.12"/>
    </reaction>
</comment>
<evidence type="ECO:0000256" key="2">
    <source>
        <dbReference type="ARBA" id="ARBA00002714"/>
    </source>
</evidence>
<keyword evidence="10 18" id="KW-0547">Nucleotide-binding</keyword>
<evidence type="ECO:0000256" key="9">
    <source>
        <dbReference type="ARBA" id="ARBA00022723"/>
    </source>
</evidence>
<dbReference type="GO" id="GO:0046654">
    <property type="term" value="P:tetrahydrofolate biosynthetic process"/>
    <property type="evidence" value="ECO:0007669"/>
    <property type="project" value="UniProtKB-UniPathway"/>
</dbReference>
<evidence type="ECO:0000256" key="15">
    <source>
        <dbReference type="ARBA" id="ARBA00047808"/>
    </source>
</evidence>
<evidence type="ECO:0000256" key="8">
    <source>
        <dbReference type="ARBA" id="ARBA00022598"/>
    </source>
</evidence>
<sequence length="423" mass="46410">MNNYQPPQTRSSLTSWLSYIGSIHHQAIDLSLERIRTVAERLDLLKPSAKTLTVAGTNGKGTTCCVLEAILLSAGLRVGVYSSPHLLRYTERIRIQGLELPETAHCNSFADIEAARGTVSLTYFEFSTLSALHLFKQAALDVLVLEVGLGGRLDATNIIDADVAAITSIGLDHIDRLGADRESIGREKAGIFRRGKPAIVGEPDMPHSVATIAAEIEAKLYHCNDDWQFSRQTDDWCWQSGSRILTHLPLPKVPLQNAATALAILHYLALPLNDSAIYQGLQTAFLPGRFQILTEQPLLILDVAHNSHAARYLIERFDQLPKRSGKIRAVVGMLADKDIASTLTCLSERVDEWYCVSLTEPRGASAELLAQHVSKPRLFADVESGWYQAMKDADSQDVVIVCGSFHTVAQVMTAYYSSSSAAK</sequence>
<dbReference type="Proteomes" id="UP000504714">
    <property type="component" value="Unassembled WGS sequence"/>
</dbReference>
<dbReference type="Pfam" id="PF02875">
    <property type="entry name" value="Mur_ligase_C"/>
    <property type="match status" value="1"/>
</dbReference>
<dbReference type="PROSITE" id="PS01012">
    <property type="entry name" value="FOLYLPOLYGLU_SYNT_2"/>
    <property type="match status" value="1"/>
</dbReference>
<evidence type="ECO:0000256" key="16">
    <source>
        <dbReference type="ARBA" id="ARBA00049035"/>
    </source>
</evidence>
<comment type="cofactor">
    <cofactor evidence="1">
        <name>Mg(2+)</name>
        <dbReference type="ChEBI" id="CHEBI:18420"/>
    </cofactor>
</comment>
<evidence type="ECO:0000256" key="14">
    <source>
        <dbReference type="ARBA" id="ARBA00047493"/>
    </source>
</evidence>
<comment type="catalytic activity">
    <reaction evidence="14">
        <text>(6S)-5,6,7,8-tetrahydrofolyl-(gamma-L-Glu)(n) + L-glutamate + ATP = (6S)-5,6,7,8-tetrahydrofolyl-(gamma-L-Glu)(n+1) + ADP + phosphate + H(+)</text>
        <dbReference type="Rhea" id="RHEA:10580"/>
        <dbReference type="Rhea" id="RHEA-COMP:14738"/>
        <dbReference type="Rhea" id="RHEA-COMP:14740"/>
        <dbReference type="ChEBI" id="CHEBI:15378"/>
        <dbReference type="ChEBI" id="CHEBI:29985"/>
        <dbReference type="ChEBI" id="CHEBI:30616"/>
        <dbReference type="ChEBI" id="CHEBI:43474"/>
        <dbReference type="ChEBI" id="CHEBI:141005"/>
        <dbReference type="ChEBI" id="CHEBI:456216"/>
        <dbReference type="EC" id="6.3.2.17"/>
    </reaction>
</comment>
<evidence type="ECO:0000313" key="22">
    <source>
        <dbReference type="Proteomes" id="UP000504714"/>
    </source>
</evidence>
<dbReference type="RefSeq" id="WP_176487388.1">
    <property type="nucleotide sequence ID" value="NZ_BLXO01000001.1"/>
</dbReference>
<comment type="subunit">
    <text evidence="6">Monomer.</text>
</comment>
<keyword evidence="12" id="KW-0460">Magnesium</keyword>
<comment type="catalytic activity">
    <reaction evidence="15">
        <text>10-formyltetrahydrofolyl-(gamma-L-Glu)(n) + L-glutamate + ATP = 10-formyltetrahydrofolyl-(gamma-L-Glu)(n+1) + ADP + phosphate + H(+)</text>
        <dbReference type="Rhea" id="RHEA:51904"/>
        <dbReference type="Rhea" id="RHEA-COMP:13088"/>
        <dbReference type="Rhea" id="RHEA-COMP:14300"/>
        <dbReference type="ChEBI" id="CHEBI:15378"/>
        <dbReference type="ChEBI" id="CHEBI:29985"/>
        <dbReference type="ChEBI" id="CHEBI:30616"/>
        <dbReference type="ChEBI" id="CHEBI:43474"/>
        <dbReference type="ChEBI" id="CHEBI:134413"/>
        <dbReference type="ChEBI" id="CHEBI:456216"/>
        <dbReference type="EC" id="6.3.2.17"/>
    </reaction>
</comment>
<name>A0A6L2ZM55_9ENTR</name>
<comment type="catalytic activity">
    <reaction evidence="16">
        <text>(6R)-5,10-methylenetetrahydrofolyl-(gamma-L-Glu)(n) + L-glutamate + ATP = (6R)-5,10-methylenetetrahydrofolyl-(gamma-L-Glu)(n+1) + ADP + phosphate + H(+)</text>
        <dbReference type="Rhea" id="RHEA:51912"/>
        <dbReference type="Rhea" id="RHEA-COMP:13257"/>
        <dbReference type="Rhea" id="RHEA-COMP:13258"/>
        <dbReference type="ChEBI" id="CHEBI:15378"/>
        <dbReference type="ChEBI" id="CHEBI:29985"/>
        <dbReference type="ChEBI" id="CHEBI:30616"/>
        <dbReference type="ChEBI" id="CHEBI:43474"/>
        <dbReference type="ChEBI" id="CHEBI:136572"/>
        <dbReference type="ChEBI" id="CHEBI:456216"/>
        <dbReference type="EC" id="6.3.2.17"/>
    </reaction>
</comment>
<dbReference type="AlphaFoldDB" id="A0A6L2ZM55"/>
<dbReference type="GO" id="GO:0005737">
    <property type="term" value="C:cytoplasm"/>
    <property type="evidence" value="ECO:0007669"/>
    <property type="project" value="TreeGrafter"/>
</dbReference>